<dbReference type="PANTHER" id="PTHR10795">
    <property type="entry name" value="PROPROTEIN CONVERTASE SUBTILISIN/KEXIN"/>
    <property type="match status" value="1"/>
</dbReference>
<evidence type="ECO:0000256" key="1">
    <source>
        <dbReference type="ARBA" id="ARBA00011073"/>
    </source>
</evidence>
<reference evidence="5" key="1">
    <citation type="submission" date="2024-07" db="EMBL/GenBank/DDBJ databases">
        <title>Two chromosome-level genome assemblies of Korean endemic species Abeliophyllum distichum and Forsythia ovata (Oleaceae).</title>
        <authorList>
            <person name="Jang H."/>
        </authorList>
    </citation>
    <scope>NUCLEOTIDE SEQUENCE [LARGE SCALE GENOMIC DNA]</scope>
</reference>
<name>A0ABD1QC48_9LAMI</name>
<evidence type="ECO:0000313" key="5">
    <source>
        <dbReference type="Proteomes" id="UP001604277"/>
    </source>
</evidence>
<feature type="domain" description="Inhibitor I9" evidence="3">
    <location>
        <begin position="47"/>
        <end position="93"/>
    </location>
</feature>
<dbReference type="AlphaFoldDB" id="A0ABD1QC48"/>
<comment type="similarity">
    <text evidence="1">Belongs to the peptidase S8 family.</text>
</comment>
<dbReference type="Proteomes" id="UP001604277">
    <property type="component" value="Unassembled WGS sequence"/>
</dbReference>
<dbReference type="InterPro" id="IPR037045">
    <property type="entry name" value="S8pro/Inhibitor_I9_sf"/>
</dbReference>
<dbReference type="EMBL" id="JBFOLJ010000015">
    <property type="protein sequence ID" value="KAL2473362.1"/>
    <property type="molecule type" value="Genomic_DNA"/>
</dbReference>
<keyword evidence="5" id="KW-1185">Reference proteome</keyword>
<evidence type="ECO:0000256" key="2">
    <source>
        <dbReference type="ARBA" id="ARBA00022729"/>
    </source>
</evidence>
<dbReference type="Pfam" id="PF05922">
    <property type="entry name" value="Inhibitor_I9"/>
    <property type="match status" value="1"/>
</dbReference>
<comment type="caution">
    <text evidence="4">The sequence shown here is derived from an EMBL/GenBank/DDBJ whole genome shotgun (WGS) entry which is preliminary data.</text>
</comment>
<organism evidence="4 5">
    <name type="scientific">Forsythia ovata</name>
    <dbReference type="NCBI Taxonomy" id="205694"/>
    <lineage>
        <taxon>Eukaryota</taxon>
        <taxon>Viridiplantae</taxon>
        <taxon>Streptophyta</taxon>
        <taxon>Embryophyta</taxon>
        <taxon>Tracheophyta</taxon>
        <taxon>Spermatophyta</taxon>
        <taxon>Magnoliopsida</taxon>
        <taxon>eudicotyledons</taxon>
        <taxon>Gunneridae</taxon>
        <taxon>Pentapetalae</taxon>
        <taxon>asterids</taxon>
        <taxon>lamiids</taxon>
        <taxon>Lamiales</taxon>
        <taxon>Oleaceae</taxon>
        <taxon>Forsythieae</taxon>
        <taxon>Forsythia</taxon>
    </lineage>
</organism>
<keyword evidence="2" id="KW-0732">Signal</keyword>
<accession>A0ABD1QC48</accession>
<dbReference type="Gene3D" id="3.30.70.80">
    <property type="entry name" value="Peptidase S8 propeptide/proteinase inhibitor I9"/>
    <property type="match status" value="1"/>
</dbReference>
<evidence type="ECO:0000259" key="3">
    <source>
        <dbReference type="Pfam" id="PF05922"/>
    </source>
</evidence>
<protein>
    <submittedName>
        <fullName evidence="4">Subtilisin-like protease SBT3.9</fullName>
    </submittedName>
</protein>
<evidence type="ECO:0000313" key="4">
    <source>
        <dbReference type="EMBL" id="KAL2473362.1"/>
    </source>
</evidence>
<dbReference type="InterPro" id="IPR045051">
    <property type="entry name" value="SBT"/>
</dbReference>
<gene>
    <name evidence="4" type="ORF">Fot_49098</name>
</gene>
<proteinExistence type="inferred from homology"/>
<sequence length="163" mass="17877">MTRTLRANLVDGGGWTVDKRKEKNKSCRPDNEGSLRELFGTWQGKKAAIEAILYSYAHGFSGFAAVLTPSLARIVAGLPGVVCVVPNRIFNLHTTRSWDFLQFNPQLSNGILSKGQSGARSVIGVLDSDKHGVYEVMCRRAGECVSRRDKCPGGHQNNVHRGH</sequence>
<dbReference type="InterPro" id="IPR010259">
    <property type="entry name" value="S8pro/Inhibitor_I9"/>
</dbReference>